<evidence type="ECO:0000256" key="1">
    <source>
        <dbReference type="SAM" id="MobiDB-lite"/>
    </source>
</evidence>
<dbReference type="EMBL" id="LN891179">
    <property type="protein sequence ID" value="CUS07757.1"/>
    <property type="molecule type" value="Genomic_DNA"/>
</dbReference>
<dbReference type="Pfam" id="PF13259">
    <property type="entry name" value="clamp_Gag1-like"/>
    <property type="match status" value="1"/>
</dbReference>
<feature type="domain" description="Gag1-like clamp" evidence="2">
    <location>
        <begin position="172"/>
        <end position="271"/>
    </location>
</feature>
<sequence length="296" mass="32952">MPSLPKKSVRIAPDTTLSKNERSEALRSVRTILDSVSADWTFTPPPPTSVQPSKFALQRSGSLGSWRPNAANYPPATPRVSDSESEDAGSDSSLDLDLDLDLEDGVGTSSSYRRALTPPPRPKRVNRREAKALKEGVWRRREDDSDVDAPSIVRRESESGKYPFESPDDVPTPEKLRGRVKREMEAEMTWNEGLRLFVARRDAWTGAVGDEVPVRESRFKDNPLTSLVTPQVYPQIYRKVVAEGAIPPVPIALPHVINALVEGWQHDDMWPPKPTKPEPSMRKRTGGGIKRLMGIS</sequence>
<organism evidence="3 4">
    <name type="scientific">Tuber aestivum</name>
    <name type="common">summer truffle</name>
    <dbReference type="NCBI Taxonomy" id="59557"/>
    <lineage>
        <taxon>Eukaryota</taxon>
        <taxon>Fungi</taxon>
        <taxon>Dikarya</taxon>
        <taxon>Ascomycota</taxon>
        <taxon>Pezizomycotina</taxon>
        <taxon>Pezizomycetes</taxon>
        <taxon>Pezizales</taxon>
        <taxon>Tuberaceae</taxon>
        <taxon>Tuber</taxon>
    </lineage>
</organism>
<feature type="region of interest" description="Disordered" evidence="1">
    <location>
        <begin position="1"/>
        <end position="24"/>
    </location>
</feature>
<dbReference type="PANTHER" id="PTHR28065:SF1">
    <property type="entry name" value="DUF4050 DOMAIN-CONTAINING PROTEIN"/>
    <property type="match status" value="1"/>
</dbReference>
<feature type="region of interest" description="Disordered" evidence="1">
    <location>
        <begin position="36"/>
        <end position="174"/>
    </location>
</feature>
<feature type="non-terminal residue" evidence="3">
    <location>
        <position position="1"/>
    </location>
</feature>
<evidence type="ECO:0000313" key="4">
    <source>
        <dbReference type="Proteomes" id="UP001412239"/>
    </source>
</evidence>
<dbReference type="Proteomes" id="UP001412239">
    <property type="component" value="Unassembled WGS sequence"/>
</dbReference>
<name>A0A292PMQ0_9PEZI</name>
<evidence type="ECO:0000259" key="2">
    <source>
        <dbReference type="Pfam" id="PF13259"/>
    </source>
</evidence>
<dbReference type="InterPro" id="IPR053274">
    <property type="entry name" value="Fluconazole_resistance"/>
</dbReference>
<dbReference type="PANTHER" id="PTHR28065">
    <property type="entry name" value="FREQUENIN"/>
    <property type="match status" value="1"/>
</dbReference>
<feature type="compositionally biased region" description="Basic and acidic residues" evidence="1">
    <location>
        <begin position="127"/>
        <end position="143"/>
    </location>
</feature>
<keyword evidence="4" id="KW-1185">Reference proteome</keyword>
<feature type="compositionally biased region" description="Acidic residues" evidence="1">
    <location>
        <begin position="83"/>
        <end position="104"/>
    </location>
</feature>
<proteinExistence type="predicted"/>
<gene>
    <name evidence="3" type="ORF">GSTUAT00008165001</name>
</gene>
<evidence type="ECO:0000313" key="3">
    <source>
        <dbReference type="EMBL" id="CUS07757.1"/>
    </source>
</evidence>
<dbReference type="InterPro" id="IPR025124">
    <property type="entry name" value="Gag1-like_clamp"/>
</dbReference>
<accession>A0A292PMQ0</accession>
<dbReference type="AlphaFoldDB" id="A0A292PMQ0"/>
<protein>
    <recommendedName>
        <fullName evidence="2">Gag1-like clamp domain-containing protein</fullName>
    </recommendedName>
</protein>
<reference evidence="3" key="1">
    <citation type="submission" date="2015-10" db="EMBL/GenBank/DDBJ databases">
        <authorList>
            <person name="Regsiter A."/>
            <person name="william w."/>
        </authorList>
    </citation>
    <scope>NUCLEOTIDE SEQUENCE</scope>
    <source>
        <strain evidence="3">Montdore</strain>
    </source>
</reference>